<name>A0A2A6FSQ4_9MICO</name>
<evidence type="ECO:0000313" key="3">
    <source>
        <dbReference type="Proteomes" id="UP000219994"/>
    </source>
</evidence>
<reference evidence="3" key="1">
    <citation type="submission" date="2017-03" db="EMBL/GenBank/DDBJ databases">
        <authorList>
            <person name="Lund M.B."/>
        </authorList>
    </citation>
    <scope>NUCLEOTIDE SEQUENCE [LARGE SCALE GENOMIC DNA]</scope>
</reference>
<gene>
    <name evidence="2" type="ORF">B5766_04435</name>
</gene>
<accession>A0A2A6FSQ4</accession>
<dbReference type="EMBL" id="NAEP01000028">
    <property type="protein sequence ID" value="PDQ35710.1"/>
    <property type="molecule type" value="Genomic_DNA"/>
</dbReference>
<feature type="chain" id="PRO_5018099319" evidence="1">
    <location>
        <begin position="28"/>
        <end position="65"/>
    </location>
</feature>
<feature type="signal peptide" evidence="1">
    <location>
        <begin position="1"/>
        <end position="27"/>
    </location>
</feature>
<comment type="caution">
    <text evidence="2">The sequence shown here is derived from an EMBL/GenBank/DDBJ whole genome shotgun (WGS) entry which is preliminary data.</text>
</comment>
<protein>
    <submittedName>
        <fullName evidence="2">Uncharacterized protein</fullName>
    </submittedName>
</protein>
<dbReference type="Proteomes" id="UP000219994">
    <property type="component" value="Unassembled WGS sequence"/>
</dbReference>
<dbReference type="AlphaFoldDB" id="A0A2A6FSQ4"/>
<keyword evidence="1" id="KW-0732">Signal</keyword>
<sequence length="65" mass="6966">MKHKWVLSSALAVMTAALLAAPTTAVAQPRFVSRILQASGINEVGIRTRFDAAGIDKATQDVRED</sequence>
<organism evidence="2 3">
    <name type="scientific">Candidatus Lumbricidiphila eiseniae</name>
    <dbReference type="NCBI Taxonomy" id="1969409"/>
    <lineage>
        <taxon>Bacteria</taxon>
        <taxon>Bacillati</taxon>
        <taxon>Actinomycetota</taxon>
        <taxon>Actinomycetes</taxon>
        <taxon>Micrococcales</taxon>
        <taxon>Microbacteriaceae</taxon>
        <taxon>Candidatus Lumbricidiphila</taxon>
    </lineage>
</organism>
<evidence type="ECO:0000256" key="1">
    <source>
        <dbReference type="SAM" id="SignalP"/>
    </source>
</evidence>
<proteinExistence type="predicted"/>
<evidence type="ECO:0000313" key="2">
    <source>
        <dbReference type="EMBL" id="PDQ35710.1"/>
    </source>
</evidence>